<keyword evidence="3" id="KW-1185">Reference proteome</keyword>
<protein>
    <submittedName>
        <fullName evidence="2">DUF3047 domain-containing protein</fullName>
    </submittedName>
</protein>
<gene>
    <name evidence="2" type="ORF">LXT13_19735</name>
</gene>
<feature type="signal peptide" evidence="1">
    <location>
        <begin position="1"/>
        <end position="18"/>
    </location>
</feature>
<dbReference type="InterPro" id="IPR021409">
    <property type="entry name" value="DUF3047"/>
</dbReference>
<organism evidence="2 3">
    <name type="scientific">Pelomonas cellulosilytica</name>
    <dbReference type="NCBI Taxonomy" id="2906762"/>
    <lineage>
        <taxon>Bacteria</taxon>
        <taxon>Pseudomonadati</taxon>
        <taxon>Pseudomonadota</taxon>
        <taxon>Betaproteobacteria</taxon>
        <taxon>Burkholderiales</taxon>
        <taxon>Sphaerotilaceae</taxon>
        <taxon>Roseateles</taxon>
    </lineage>
</organism>
<name>A0ABS8Y0U0_9BURK</name>
<proteinExistence type="predicted"/>
<dbReference type="Proteomes" id="UP001200741">
    <property type="component" value="Unassembled WGS sequence"/>
</dbReference>
<reference evidence="2 3" key="1">
    <citation type="submission" date="2021-12" db="EMBL/GenBank/DDBJ databases">
        <title>Genome seq of P8.</title>
        <authorList>
            <person name="Seo T."/>
        </authorList>
    </citation>
    <scope>NUCLEOTIDE SEQUENCE [LARGE SCALE GENOMIC DNA]</scope>
    <source>
        <strain evidence="2 3">P8</strain>
    </source>
</reference>
<accession>A0ABS8Y0U0</accession>
<dbReference type="EMBL" id="JAJTWU010000008">
    <property type="protein sequence ID" value="MCE4556634.1"/>
    <property type="molecule type" value="Genomic_DNA"/>
</dbReference>
<evidence type="ECO:0000256" key="1">
    <source>
        <dbReference type="SAM" id="SignalP"/>
    </source>
</evidence>
<evidence type="ECO:0000313" key="2">
    <source>
        <dbReference type="EMBL" id="MCE4556634.1"/>
    </source>
</evidence>
<feature type="chain" id="PRO_5046427088" evidence="1">
    <location>
        <begin position="19"/>
        <end position="252"/>
    </location>
</feature>
<dbReference type="RefSeq" id="WP_233373681.1">
    <property type="nucleotide sequence ID" value="NZ_JAJTWU010000008.1"/>
</dbReference>
<sequence length="252" mass="26894">MKPALLPLFAAALLAACATPPAPDTPPPAAAGDWQPLGLPGKKATVYRWTEKDGRVALEASADHSASLWRKRLQPSMLNVGEVSFSWWAQNLIPGANVSEIDHEDAIARVIFGFGGDVDKLPLKTRMKFELAQALTGEQPPYATLMYVWDSQLPVGTVVINPRSDRIRKIVVDSGPAGLHRWRDHKRDLAADFRLAFGEEPGPLVTMAVMTDSDNNGASARTWYGAVEVSKPAAVNGGAAGAVTPRAAAPGP</sequence>
<dbReference type="PROSITE" id="PS51257">
    <property type="entry name" value="PROKAR_LIPOPROTEIN"/>
    <property type="match status" value="1"/>
</dbReference>
<keyword evidence="1" id="KW-0732">Signal</keyword>
<dbReference type="Pfam" id="PF11249">
    <property type="entry name" value="DUF3047"/>
    <property type="match status" value="1"/>
</dbReference>
<comment type="caution">
    <text evidence="2">The sequence shown here is derived from an EMBL/GenBank/DDBJ whole genome shotgun (WGS) entry which is preliminary data.</text>
</comment>
<evidence type="ECO:0000313" key="3">
    <source>
        <dbReference type="Proteomes" id="UP001200741"/>
    </source>
</evidence>